<dbReference type="Proteomes" id="UP001107961">
    <property type="component" value="Unassembled WGS sequence"/>
</dbReference>
<name>A0A9Q3W2Q2_9GAMM</name>
<proteinExistence type="predicted"/>
<dbReference type="KEGG" id="axe:P40_14430"/>
<gene>
    <name evidence="1" type="ORF">LZG35_12815</name>
</gene>
<dbReference type="AlphaFoldDB" id="A0A9Q3W2Q2"/>
<evidence type="ECO:0000313" key="2">
    <source>
        <dbReference type="Proteomes" id="UP001107961"/>
    </source>
</evidence>
<keyword evidence="2" id="KW-1185">Reference proteome</keyword>
<dbReference type="RefSeq" id="WP_080531253.1">
    <property type="nucleotide sequence ID" value="NZ_CBDDTQ010000005.1"/>
</dbReference>
<dbReference type="InterPro" id="IPR025449">
    <property type="entry name" value="JetB"/>
</dbReference>
<organism evidence="1 2">
    <name type="scientific">Alloalcanivorax xenomutans</name>
    <dbReference type="NCBI Taxonomy" id="1094342"/>
    <lineage>
        <taxon>Bacteria</taxon>
        <taxon>Pseudomonadati</taxon>
        <taxon>Pseudomonadota</taxon>
        <taxon>Gammaproteobacteria</taxon>
        <taxon>Oceanospirillales</taxon>
        <taxon>Alcanivoracaceae</taxon>
        <taxon>Alloalcanivorax</taxon>
    </lineage>
</organism>
<comment type="caution">
    <text evidence="1">The sequence shown here is derived from an EMBL/GenBank/DDBJ whole genome shotgun (WGS) entry which is preliminary data.</text>
</comment>
<dbReference type="Pfam" id="PF13835">
    <property type="entry name" value="DUF4194"/>
    <property type="match status" value="1"/>
</dbReference>
<sequence length="222" mass="25112">MTIRDALAEALEARGVSPDQFSELMIRLLDRGVLCRDESKKETELYDRYLQVADLVEDYLSVLRIRLLHERRFHSLRLFPPGAEVPGLADSEDGFNQGLRERLSQQEVAAILVLRAEYDKALREGQIDEHGQVMLPLEAFNLASKNLLGRPLPEALTERRALFRRLRQLRLIRTANDDGLEDAETWLTIRPDITSLVTDAVLSQLTGDGPDTEAPSPEELPS</sequence>
<dbReference type="EMBL" id="JAJVKT010000015">
    <property type="protein sequence ID" value="MCE7509525.1"/>
    <property type="molecule type" value="Genomic_DNA"/>
</dbReference>
<protein>
    <submittedName>
        <fullName evidence="1">DUF4194 domain-containing protein</fullName>
    </submittedName>
</protein>
<reference evidence="1" key="1">
    <citation type="submission" date="2022-01" db="EMBL/GenBank/DDBJ databases">
        <authorList>
            <person name="Karlyshev A.V."/>
            <person name="Jaspars M."/>
        </authorList>
    </citation>
    <scope>NUCLEOTIDE SEQUENCE</scope>
    <source>
        <strain evidence="1">AGSA3-2</strain>
    </source>
</reference>
<accession>A0A9Q3W2Q2</accession>
<evidence type="ECO:0000313" key="1">
    <source>
        <dbReference type="EMBL" id="MCE7509525.1"/>
    </source>
</evidence>